<sequence>MIANAVCMETWGLLYSICPVEPVTVRLYVNGGLTSNVALPDFFTRIWYNLIFIAFLLTIYFNTMLFVCRYCHTSDSRLHTWLSDFKKAVSLHLCLASVPVVGLVIIVNSFLAPREQLLDEMKICNISVYEQIQQKTVFGIKSSDKTTAILIEACCVAICAVSAVVWSTFGCYRDLRANKRALSNQTVALYRKLINALVIDMCILFCMVVVPFGILLQVLYRPSPLSSSVFMLMWSLCNWYPMTTHIVTLLYITPYRRAVIHILQRYFPCFTPSNRTTSIELSEATAETKQVQHFTQVHISPKFSQRHQYKFYSSNKPSIVSFNRV</sequence>
<proteinExistence type="predicted"/>
<feature type="transmembrane region" description="Helical" evidence="1">
    <location>
        <begin position="193"/>
        <end position="220"/>
    </location>
</feature>
<feature type="transmembrane region" description="Helical" evidence="1">
    <location>
        <begin position="232"/>
        <end position="252"/>
    </location>
</feature>
<evidence type="ECO:0000313" key="2">
    <source>
        <dbReference type="EMBL" id="KAI1700802.1"/>
    </source>
</evidence>
<evidence type="ECO:0000256" key="1">
    <source>
        <dbReference type="SAM" id="Phobius"/>
    </source>
</evidence>
<keyword evidence="1" id="KW-1133">Transmembrane helix</keyword>
<comment type="caution">
    <text evidence="2">The sequence shown here is derived from an EMBL/GenBank/DDBJ whole genome shotgun (WGS) entry which is preliminary data.</text>
</comment>
<accession>A0AAD4MQT6</accession>
<keyword evidence="1" id="KW-0472">Membrane</keyword>
<keyword evidence="3" id="KW-1185">Reference proteome</keyword>
<dbReference type="AlphaFoldDB" id="A0AAD4MQT6"/>
<dbReference type="InterPro" id="IPR019422">
    <property type="entry name" value="7TM_GPCR_serpentine_rcpt_Srh"/>
</dbReference>
<keyword evidence="1" id="KW-0812">Transmembrane</keyword>
<protein>
    <submittedName>
        <fullName evidence="2">Serpentine type 7TM GPCR chemoreceptor srh domain-containing protein</fullName>
    </submittedName>
</protein>
<feature type="transmembrane region" description="Helical" evidence="1">
    <location>
        <begin position="148"/>
        <end position="172"/>
    </location>
</feature>
<evidence type="ECO:0000313" key="3">
    <source>
        <dbReference type="Proteomes" id="UP001201812"/>
    </source>
</evidence>
<dbReference type="EMBL" id="JAKKPZ010000134">
    <property type="protein sequence ID" value="KAI1700802.1"/>
    <property type="molecule type" value="Genomic_DNA"/>
</dbReference>
<feature type="transmembrane region" description="Helical" evidence="1">
    <location>
        <begin position="89"/>
        <end position="111"/>
    </location>
</feature>
<organism evidence="2 3">
    <name type="scientific">Ditylenchus destructor</name>
    <dbReference type="NCBI Taxonomy" id="166010"/>
    <lineage>
        <taxon>Eukaryota</taxon>
        <taxon>Metazoa</taxon>
        <taxon>Ecdysozoa</taxon>
        <taxon>Nematoda</taxon>
        <taxon>Chromadorea</taxon>
        <taxon>Rhabditida</taxon>
        <taxon>Tylenchina</taxon>
        <taxon>Tylenchomorpha</taxon>
        <taxon>Sphaerularioidea</taxon>
        <taxon>Anguinidae</taxon>
        <taxon>Anguininae</taxon>
        <taxon>Ditylenchus</taxon>
    </lineage>
</organism>
<dbReference type="Proteomes" id="UP001201812">
    <property type="component" value="Unassembled WGS sequence"/>
</dbReference>
<reference evidence="2" key="1">
    <citation type="submission" date="2022-01" db="EMBL/GenBank/DDBJ databases">
        <title>Genome Sequence Resource for Two Populations of Ditylenchus destructor, the Migratory Endoparasitic Phytonematode.</title>
        <authorList>
            <person name="Zhang H."/>
            <person name="Lin R."/>
            <person name="Xie B."/>
        </authorList>
    </citation>
    <scope>NUCLEOTIDE SEQUENCE</scope>
    <source>
        <strain evidence="2">BazhouSP</strain>
    </source>
</reference>
<feature type="transmembrane region" description="Helical" evidence="1">
    <location>
        <begin position="46"/>
        <end position="68"/>
    </location>
</feature>
<name>A0AAD4MQT6_9BILA</name>
<dbReference type="Pfam" id="PF10318">
    <property type="entry name" value="7TM_GPCR_Srh"/>
    <property type="match status" value="1"/>
</dbReference>
<gene>
    <name evidence="2" type="ORF">DdX_16492</name>
</gene>